<dbReference type="Gene3D" id="3.40.630.10">
    <property type="entry name" value="Zn peptidases"/>
    <property type="match status" value="1"/>
</dbReference>
<evidence type="ECO:0000256" key="6">
    <source>
        <dbReference type="ARBA" id="ARBA00023049"/>
    </source>
</evidence>
<sequence length="447" mass="48847">MKFSAAIAALGLTSVAAGCLLDSEREAERLYARTGERPGRTVSRVKRASTAFPIGTGDRFSNGCVAPVGLGTKDRDVQSIFNVKEVGTALKGLKKAYPDDIKLFKPLFKTYEGRDFPGAIIGENPRVFIMSGIHARERGGPDSVIYFIADLLAAKKAGTGVTYGNKSYTLADVEKALSAGVIIIPLTNPDGVAYDQSTSTCWRKNRNPESSGGDAEKIGVDLNRNYDFVWDYKTAFNLTAADEPASDDPASEIFYGTAPESEPETKAVVWTLDQYQNITWFMDLHSFTGDILYGWGDDDVTTNNTDMYFTNPKYDGLRGAVGDDKYREYLKPTDFQIEKDGTSQMIKSMTEVGGVEYGAYEAVGLYPTSGASNDYAMGRYYGKLACGASRMFGYTLEFGVESTADPTCPFYPDNSEHHRNMKQIGAGFMEMLIIAAGEAGDPMYLEC</sequence>
<evidence type="ECO:0000313" key="10">
    <source>
        <dbReference type="EMBL" id="CEO53015.1"/>
    </source>
</evidence>
<dbReference type="PROSITE" id="PS52035">
    <property type="entry name" value="PEPTIDASE_M14"/>
    <property type="match status" value="1"/>
</dbReference>
<accession>A0A0B7KDK6</accession>
<dbReference type="GO" id="GO:0008270">
    <property type="term" value="F:zinc ion binding"/>
    <property type="evidence" value="ECO:0007669"/>
    <property type="project" value="InterPro"/>
</dbReference>
<feature type="signal peptide" evidence="8">
    <location>
        <begin position="1"/>
        <end position="17"/>
    </location>
</feature>
<dbReference type="GO" id="GO:0006508">
    <property type="term" value="P:proteolysis"/>
    <property type="evidence" value="ECO:0007669"/>
    <property type="project" value="UniProtKB-KW"/>
</dbReference>
<evidence type="ECO:0000259" key="9">
    <source>
        <dbReference type="PROSITE" id="PS52035"/>
    </source>
</evidence>
<feature type="active site" description="Proton donor/acceptor" evidence="7">
    <location>
        <position position="397"/>
    </location>
</feature>
<evidence type="ECO:0000256" key="5">
    <source>
        <dbReference type="ARBA" id="ARBA00022833"/>
    </source>
</evidence>
<evidence type="ECO:0000256" key="4">
    <source>
        <dbReference type="ARBA" id="ARBA00022801"/>
    </source>
</evidence>
<dbReference type="InterPro" id="IPR000834">
    <property type="entry name" value="Peptidase_M14"/>
</dbReference>
<dbReference type="PROSITE" id="PS51257">
    <property type="entry name" value="PROKAR_LIPOPROTEIN"/>
    <property type="match status" value="1"/>
</dbReference>
<gene>
    <name evidence="10" type="ORF">BN869_000009073_1</name>
</gene>
<proteinExistence type="inferred from homology"/>
<evidence type="ECO:0000256" key="3">
    <source>
        <dbReference type="ARBA" id="ARBA00022670"/>
    </source>
</evidence>
<dbReference type="SUPFAM" id="SSF53187">
    <property type="entry name" value="Zn-dependent exopeptidases"/>
    <property type="match status" value="1"/>
</dbReference>
<organism evidence="10">
    <name type="scientific">Bionectria ochroleuca</name>
    <name type="common">Gliocladium roseum</name>
    <dbReference type="NCBI Taxonomy" id="29856"/>
    <lineage>
        <taxon>Eukaryota</taxon>
        <taxon>Fungi</taxon>
        <taxon>Dikarya</taxon>
        <taxon>Ascomycota</taxon>
        <taxon>Pezizomycotina</taxon>
        <taxon>Sordariomycetes</taxon>
        <taxon>Hypocreomycetidae</taxon>
        <taxon>Hypocreales</taxon>
        <taxon>Bionectriaceae</taxon>
        <taxon>Clonostachys</taxon>
    </lineage>
</organism>
<reference evidence="10" key="1">
    <citation type="submission" date="2015-01" db="EMBL/GenBank/DDBJ databases">
        <authorList>
            <person name="Durling Mikael"/>
        </authorList>
    </citation>
    <scope>NUCLEOTIDE SEQUENCE</scope>
</reference>
<keyword evidence="5" id="KW-0862">Zinc</keyword>
<dbReference type="SMART" id="SM00631">
    <property type="entry name" value="Zn_pept"/>
    <property type="match status" value="1"/>
</dbReference>
<dbReference type="Pfam" id="PF00246">
    <property type="entry name" value="Peptidase_M14"/>
    <property type="match status" value="1"/>
</dbReference>
<comment type="similarity">
    <text evidence="2 7">Belongs to the peptidase M14 family.</text>
</comment>
<feature type="domain" description="Peptidase M14" evidence="9">
    <location>
        <begin position="79"/>
        <end position="435"/>
    </location>
</feature>
<evidence type="ECO:0000256" key="7">
    <source>
        <dbReference type="PROSITE-ProRule" id="PRU01379"/>
    </source>
</evidence>
<keyword evidence="6" id="KW-0482">Metalloprotease</keyword>
<dbReference type="PANTHER" id="PTHR11705:SF143">
    <property type="entry name" value="SLL0236 PROTEIN"/>
    <property type="match status" value="1"/>
</dbReference>
<dbReference type="EMBL" id="CDPU01000032">
    <property type="protein sequence ID" value="CEO53015.1"/>
    <property type="molecule type" value="Genomic_DNA"/>
</dbReference>
<dbReference type="GO" id="GO:0004181">
    <property type="term" value="F:metallocarboxypeptidase activity"/>
    <property type="evidence" value="ECO:0007669"/>
    <property type="project" value="InterPro"/>
</dbReference>
<keyword evidence="8" id="KW-0732">Signal</keyword>
<evidence type="ECO:0000256" key="8">
    <source>
        <dbReference type="SAM" id="SignalP"/>
    </source>
</evidence>
<feature type="chain" id="PRO_5002132113" description="Peptidase M14 domain-containing protein" evidence="8">
    <location>
        <begin position="18"/>
        <end position="447"/>
    </location>
</feature>
<comment type="cofactor">
    <cofactor evidence="1">
        <name>Zn(2+)</name>
        <dbReference type="ChEBI" id="CHEBI:29105"/>
    </cofactor>
</comment>
<keyword evidence="3" id="KW-0645">Protease</keyword>
<evidence type="ECO:0000256" key="2">
    <source>
        <dbReference type="ARBA" id="ARBA00005988"/>
    </source>
</evidence>
<dbReference type="PANTHER" id="PTHR11705">
    <property type="entry name" value="PROTEASE FAMILY M14 CARBOXYPEPTIDASE A,B"/>
    <property type="match status" value="1"/>
</dbReference>
<dbReference type="AlphaFoldDB" id="A0A0B7KDK6"/>
<keyword evidence="4" id="KW-0378">Hydrolase</keyword>
<protein>
    <recommendedName>
        <fullName evidence="9">Peptidase M14 domain-containing protein</fullName>
    </recommendedName>
</protein>
<name>A0A0B7KDK6_BIOOC</name>
<evidence type="ECO:0000256" key="1">
    <source>
        <dbReference type="ARBA" id="ARBA00001947"/>
    </source>
</evidence>